<dbReference type="NCBIfam" id="NF033542">
    <property type="entry name" value="transpos_IS110"/>
    <property type="match status" value="1"/>
</dbReference>
<evidence type="ECO:0000259" key="1">
    <source>
        <dbReference type="Pfam" id="PF01548"/>
    </source>
</evidence>
<comment type="caution">
    <text evidence="3">The sequence shown here is derived from an EMBL/GenBank/DDBJ whole genome shotgun (WGS) entry which is preliminary data.</text>
</comment>
<dbReference type="GO" id="GO:0006313">
    <property type="term" value="P:DNA transposition"/>
    <property type="evidence" value="ECO:0007669"/>
    <property type="project" value="InterPro"/>
</dbReference>
<keyword evidence="4" id="KW-1185">Reference proteome</keyword>
<proteinExistence type="predicted"/>
<dbReference type="EMBL" id="MVIM01000053">
    <property type="protein sequence ID" value="ORB60089.1"/>
    <property type="molecule type" value="Genomic_DNA"/>
</dbReference>
<dbReference type="InterPro" id="IPR002525">
    <property type="entry name" value="Transp_IS110-like_N"/>
</dbReference>
<dbReference type="RefSeq" id="WP_107529134.1">
    <property type="nucleotide sequence ID" value="NZ_MVIM01000053.1"/>
</dbReference>
<dbReference type="GO" id="GO:0003677">
    <property type="term" value="F:DNA binding"/>
    <property type="evidence" value="ECO:0007669"/>
    <property type="project" value="InterPro"/>
</dbReference>
<feature type="domain" description="Transposase IS110-like N-terminal" evidence="1">
    <location>
        <begin position="8"/>
        <end position="164"/>
    </location>
</feature>
<evidence type="ECO:0000313" key="4">
    <source>
        <dbReference type="Proteomes" id="UP000192411"/>
    </source>
</evidence>
<dbReference type="STRING" id="75922.BST47_30070"/>
<feature type="domain" description="Transposase IS116/IS110/IS902 C-terminal" evidence="2">
    <location>
        <begin position="271"/>
        <end position="356"/>
    </location>
</feature>
<accession>A0A1X0JAY2</accession>
<dbReference type="InterPro" id="IPR003346">
    <property type="entry name" value="Transposase_20"/>
</dbReference>
<dbReference type="AlphaFoldDB" id="A0A1X0JAY2"/>
<organism evidence="3 4">
    <name type="scientific">Mycolicibacterium tusciae</name>
    <dbReference type="NCBI Taxonomy" id="75922"/>
    <lineage>
        <taxon>Bacteria</taxon>
        <taxon>Bacillati</taxon>
        <taxon>Actinomycetota</taxon>
        <taxon>Actinomycetes</taxon>
        <taxon>Mycobacteriales</taxon>
        <taxon>Mycobacteriaceae</taxon>
        <taxon>Mycolicibacterium</taxon>
    </lineage>
</organism>
<dbReference type="Pfam" id="PF02371">
    <property type="entry name" value="Transposase_20"/>
    <property type="match status" value="1"/>
</dbReference>
<sequence length="403" mass="44311">MTTDQLWAGVDVGREHHWVCVVDAAGAAVLSRKLVNDEQSIRELIAEVDELGPQVSWTVDLTMTYATLLLTVLTDLGKSVRYLAGRAVWQASTVYRGGESKTDAKDARVIADQSRMRGEDLPVLHPDDDLVTELRMLTAHRADLVADRTRTINRLRQQLIAVCPAVERVAELSSDRGWAVLLSRYQRPKVIRQSGISRLTKFLADAGVRNASAIAVAAVSAAKAQTVKMPGEEVAATLVAELAQGVIALDDRIKTTDADIEGRFRRHPLAEVITSMPGIGFRLGAEFLAAVGDPALIGSADQLAAWAGLAPVSRDSGTRTGNLHTPKRYSRRLRRVMYMSALTSIRCDDHSRAYYQRKREEGKRPIPATICLARRRTNVLYALIRDNRTWQPDSPPVTTTTAA</sequence>
<name>A0A1X0JAY2_9MYCO</name>
<protein>
    <submittedName>
        <fullName evidence="3">IS110 family transposase</fullName>
    </submittedName>
</protein>
<evidence type="ECO:0000313" key="3">
    <source>
        <dbReference type="EMBL" id="ORB60089.1"/>
    </source>
</evidence>
<dbReference type="Proteomes" id="UP000192411">
    <property type="component" value="Unassembled WGS sequence"/>
</dbReference>
<reference evidence="3 4" key="1">
    <citation type="submission" date="2017-02" db="EMBL/GenBank/DDBJ databases">
        <title>The new phylogeny of genus Mycobacterium.</title>
        <authorList>
            <person name="Tortoli E."/>
            <person name="Trovato A."/>
            <person name="Cirillo D.M."/>
        </authorList>
    </citation>
    <scope>NUCLEOTIDE SEQUENCE [LARGE SCALE GENOMIC DNA]</scope>
    <source>
        <strain evidence="3 4">DSM 44338</strain>
    </source>
</reference>
<dbReference type="GO" id="GO:0004803">
    <property type="term" value="F:transposase activity"/>
    <property type="evidence" value="ECO:0007669"/>
    <property type="project" value="InterPro"/>
</dbReference>
<dbReference type="PANTHER" id="PTHR33055:SF3">
    <property type="entry name" value="PUTATIVE TRANSPOSASE FOR IS117-RELATED"/>
    <property type="match status" value="1"/>
</dbReference>
<dbReference type="Pfam" id="PF01548">
    <property type="entry name" value="DEDD_Tnp_IS110"/>
    <property type="match status" value="1"/>
</dbReference>
<dbReference type="OrthoDB" id="3188901at2"/>
<dbReference type="InterPro" id="IPR047650">
    <property type="entry name" value="Transpos_IS110"/>
</dbReference>
<evidence type="ECO:0000259" key="2">
    <source>
        <dbReference type="Pfam" id="PF02371"/>
    </source>
</evidence>
<dbReference type="PANTHER" id="PTHR33055">
    <property type="entry name" value="TRANSPOSASE FOR INSERTION SEQUENCE ELEMENT IS1111A"/>
    <property type="match status" value="1"/>
</dbReference>
<gene>
    <name evidence="3" type="ORF">BST47_30070</name>
</gene>